<dbReference type="CTD" id="255411"/>
<dbReference type="Pfam" id="PF22593">
    <property type="entry name" value="SPMIP11"/>
    <property type="match status" value="1"/>
</dbReference>
<organism evidence="1 2">
    <name type="scientific">Chanos chanos</name>
    <name type="common">Milkfish</name>
    <name type="synonym">Mugil chanos</name>
    <dbReference type="NCBI Taxonomy" id="29144"/>
    <lineage>
        <taxon>Eukaryota</taxon>
        <taxon>Metazoa</taxon>
        <taxon>Chordata</taxon>
        <taxon>Craniata</taxon>
        <taxon>Vertebrata</taxon>
        <taxon>Euteleostomi</taxon>
        <taxon>Actinopterygii</taxon>
        <taxon>Neopterygii</taxon>
        <taxon>Teleostei</taxon>
        <taxon>Ostariophysi</taxon>
        <taxon>Gonorynchiformes</taxon>
        <taxon>Chanidae</taxon>
        <taxon>Chanos</taxon>
    </lineage>
</organism>
<dbReference type="OrthoDB" id="7085216at2759"/>
<evidence type="ECO:0000313" key="1">
    <source>
        <dbReference type="Proteomes" id="UP000504632"/>
    </source>
</evidence>
<dbReference type="InterPro" id="IPR038775">
    <property type="entry name" value="SPMIP11"/>
</dbReference>
<dbReference type="GeneID" id="115806851"/>
<sequence length="148" mass="17221">MAFFGITNYGYQNPIGDMMCPPPQRTSHLQNISRWDKPPGLPPISPTTRLTCTDTCSVYNQPPPYGMDIHHGSLKRYKEMLNRVQAPRSPNELYRVPLTDNQRYGWWWLSGAASTAEPWTHIPRFPRKNSEMTKFVREMSMTNREFSL</sequence>
<evidence type="ECO:0000313" key="2">
    <source>
        <dbReference type="RefSeq" id="XP_030623572.1"/>
    </source>
</evidence>
<dbReference type="AlphaFoldDB" id="A0A6J2UW69"/>
<proteinExistence type="predicted"/>
<reference evidence="2" key="1">
    <citation type="submission" date="2025-08" db="UniProtKB">
        <authorList>
            <consortium name="RefSeq"/>
        </authorList>
    </citation>
    <scope>IDENTIFICATION</scope>
</reference>
<dbReference type="RefSeq" id="XP_030623572.1">
    <property type="nucleotide sequence ID" value="XM_030767712.1"/>
</dbReference>
<dbReference type="PANTHER" id="PTHR35263:SF1">
    <property type="entry name" value="TESTIS-EXPRESSED PROTEIN 49"/>
    <property type="match status" value="1"/>
</dbReference>
<gene>
    <name evidence="2" type="primary">spmip11</name>
</gene>
<keyword evidence="1" id="KW-1185">Reference proteome</keyword>
<accession>A0A6J2UW69</accession>
<dbReference type="InParanoid" id="A0A6J2UW69"/>
<protein>
    <submittedName>
        <fullName evidence="2">Testis-expressed protein 49</fullName>
    </submittedName>
</protein>
<name>A0A6J2UW69_CHACN</name>
<dbReference type="PANTHER" id="PTHR35263">
    <property type="entry name" value="TESTIS-EXPRESSED PROTEIN 49"/>
    <property type="match status" value="1"/>
</dbReference>
<dbReference type="Proteomes" id="UP000504632">
    <property type="component" value="Chromosome 3"/>
</dbReference>